<dbReference type="InterPro" id="IPR001482">
    <property type="entry name" value="T2SS/T4SS_dom"/>
</dbReference>
<dbReference type="PANTHER" id="PTHR30258:SF3">
    <property type="entry name" value="SLL1921 PROTEIN"/>
    <property type="match status" value="1"/>
</dbReference>
<dbReference type="Pfam" id="PF05157">
    <property type="entry name" value="MshEN"/>
    <property type="match status" value="1"/>
</dbReference>
<dbReference type="SUPFAM" id="SSF52540">
    <property type="entry name" value="P-loop containing nucleoside triphosphate hydrolases"/>
    <property type="match status" value="1"/>
</dbReference>
<dbReference type="InterPro" id="IPR037257">
    <property type="entry name" value="T2SS_E_N_sf"/>
</dbReference>
<dbReference type="Gene3D" id="3.30.450.90">
    <property type="match status" value="1"/>
</dbReference>
<dbReference type="InterPro" id="IPR027417">
    <property type="entry name" value="P-loop_NTPase"/>
</dbReference>
<evidence type="ECO:0000256" key="2">
    <source>
        <dbReference type="ARBA" id="ARBA00022741"/>
    </source>
</evidence>
<dbReference type="GO" id="GO:0005886">
    <property type="term" value="C:plasma membrane"/>
    <property type="evidence" value="ECO:0007669"/>
    <property type="project" value="TreeGrafter"/>
</dbReference>
<accession>A0A2H0YWQ7</accession>
<dbReference type="GO" id="GO:0005524">
    <property type="term" value="F:ATP binding"/>
    <property type="evidence" value="ECO:0007669"/>
    <property type="project" value="UniProtKB-KW"/>
</dbReference>
<proteinExistence type="inferred from homology"/>
<dbReference type="Pfam" id="PF00437">
    <property type="entry name" value="T2SSE"/>
    <property type="match status" value="1"/>
</dbReference>
<feature type="region of interest" description="Disordered" evidence="4">
    <location>
        <begin position="1"/>
        <end position="23"/>
    </location>
</feature>
<evidence type="ECO:0000256" key="4">
    <source>
        <dbReference type="SAM" id="MobiDB-lite"/>
    </source>
</evidence>
<comment type="similarity">
    <text evidence="1">Belongs to the GSP E family.</text>
</comment>
<keyword evidence="3" id="KW-0067">ATP-binding</keyword>
<dbReference type="InterPro" id="IPR003593">
    <property type="entry name" value="AAA+_ATPase"/>
</dbReference>
<feature type="domain" description="Bacterial type II secretion system protein E" evidence="5">
    <location>
        <begin position="401"/>
        <end position="415"/>
    </location>
</feature>
<gene>
    <name evidence="6" type="ORF">COT24_05090</name>
</gene>
<dbReference type="EMBL" id="PEXU01000056">
    <property type="protein sequence ID" value="PIS42163.1"/>
    <property type="molecule type" value="Genomic_DNA"/>
</dbReference>
<dbReference type="InterPro" id="IPR007831">
    <property type="entry name" value="T2SS_GspE_N"/>
</dbReference>
<protein>
    <recommendedName>
        <fullName evidence="5">Bacterial type II secretion system protein E domain-containing protein</fullName>
    </recommendedName>
</protein>
<dbReference type="SUPFAM" id="SSF160246">
    <property type="entry name" value="EspE N-terminal domain-like"/>
    <property type="match status" value="1"/>
</dbReference>
<dbReference type="SMART" id="SM00382">
    <property type="entry name" value="AAA"/>
    <property type="match status" value="1"/>
</dbReference>
<dbReference type="GO" id="GO:0016887">
    <property type="term" value="F:ATP hydrolysis activity"/>
    <property type="evidence" value="ECO:0007669"/>
    <property type="project" value="TreeGrafter"/>
</dbReference>
<reference evidence="6 7" key="1">
    <citation type="submission" date="2017-09" db="EMBL/GenBank/DDBJ databases">
        <title>Depth-based differentiation of microbial function through sediment-hosted aquifers and enrichment of novel symbionts in the deep terrestrial subsurface.</title>
        <authorList>
            <person name="Probst A.J."/>
            <person name="Ladd B."/>
            <person name="Jarett J.K."/>
            <person name="Geller-Mcgrath D.E."/>
            <person name="Sieber C.M."/>
            <person name="Emerson J.B."/>
            <person name="Anantharaman K."/>
            <person name="Thomas B.C."/>
            <person name="Malmstrom R."/>
            <person name="Stieglmeier M."/>
            <person name="Klingl A."/>
            <person name="Woyke T."/>
            <person name="Ryan C.M."/>
            <person name="Banfield J.F."/>
        </authorList>
    </citation>
    <scope>NUCLEOTIDE SEQUENCE [LARGE SCALE GENOMIC DNA]</scope>
    <source>
        <strain evidence="6">CG08_land_8_20_14_0_20_40_16</strain>
    </source>
</reference>
<name>A0A2H0YWQ7_9BACT</name>
<keyword evidence="2" id="KW-0547">Nucleotide-binding</keyword>
<evidence type="ECO:0000313" key="6">
    <source>
        <dbReference type="EMBL" id="PIS42163.1"/>
    </source>
</evidence>
<dbReference type="PROSITE" id="PS00662">
    <property type="entry name" value="T2SP_E"/>
    <property type="match status" value="1"/>
</dbReference>
<evidence type="ECO:0000259" key="5">
    <source>
        <dbReference type="PROSITE" id="PS00662"/>
    </source>
</evidence>
<organism evidence="6 7">
    <name type="scientific">Candidatus Kerfeldbacteria bacterium CG08_land_8_20_14_0_20_40_16</name>
    <dbReference type="NCBI Taxonomy" id="2014244"/>
    <lineage>
        <taxon>Bacteria</taxon>
        <taxon>Candidatus Kerfeldiibacteriota</taxon>
    </lineage>
</organism>
<dbReference type="CDD" id="cd01129">
    <property type="entry name" value="PulE-GspE-like"/>
    <property type="match status" value="1"/>
</dbReference>
<feature type="compositionally biased region" description="Polar residues" evidence="4">
    <location>
        <begin position="1"/>
        <end position="21"/>
    </location>
</feature>
<evidence type="ECO:0000256" key="1">
    <source>
        <dbReference type="ARBA" id="ARBA00006611"/>
    </source>
</evidence>
<dbReference type="Gene3D" id="3.40.50.300">
    <property type="entry name" value="P-loop containing nucleotide triphosphate hydrolases"/>
    <property type="match status" value="1"/>
</dbReference>
<evidence type="ECO:0000313" key="7">
    <source>
        <dbReference type="Proteomes" id="UP000231542"/>
    </source>
</evidence>
<comment type="caution">
    <text evidence="6">The sequence shown here is derived from an EMBL/GenBank/DDBJ whole genome shotgun (WGS) entry which is preliminary data.</text>
</comment>
<evidence type="ECO:0000256" key="3">
    <source>
        <dbReference type="ARBA" id="ARBA00022840"/>
    </source>
</evidence>
<dbReference type="PANTHER" id="PTHR30258">
    <property type="entry name" value="TYPE II SECRETION SYSTEM PROTEIN GSPE-RELATED"/>
    <property type="match status" value="1"/>
</dbReference>
<dbReference type="Proteomes" id="UP000231542">
    <property type="component" value="Unassembled WGS sequence"/>
</dbReference>
<sequence>MDQTINDLLNGSENGKLQVSSEETEEKLKHKIEEIEIKEKEKLVAEKASPLGLSCISLKGFPIEPEALSLIPEEKAKAIKAVCFLRTEEELRIGVVDPANPEISKIIGEFKEKFPRLNTELYLISEYSLQQALKLYAAIPKIKKVIAGVEISGEELNKYRAEIKSFRELNNKLKKVSLTEMVTIILAGAIQARSSDIHIEAEEKDIKVRYRVDGVLQDVAVLPQEWWPKIISRIKIISGLKINIVNRPQDGRITIYLEDDKIDVRVSTLPSAFGESVVMRLLMSQSVGLKFEDLGIRGKSYEDLKRESKRPNGMIVTTGPTGSGKTTTLYAILNTLNRPETKIITLEDPIEYKLKGIVQSQVSGKGEGDDEDLKTILREGLSGGGGGKKGYSFAQGLRAILRQDPDIIMVGEIRDLETAEIAIQAALTGHLVISTIHTNDAAGAIPRFLSMGAKPFLLAPALNAVIGQRLVRRICKECQEEISLDETILTRVKEILSQTPENSGEKVDLDNLQFFRGKGCDQCNGIGYKGRIGIYEIFTMNKEIEEIILSGKVSEYQMKEVTVKHGMITMVQDGLLKAKDGITTIEEVFRVTE</sequence>
<dbReference type="AlphaFoldDB" id="A0A2H0YWQ7"/>